<feature type="region of interest" description="Disordered" evidence="6">
    <location>
        <begin position="718"/>
        <end position="741"/>
    </location>
</feature>
<feature type="domain" description="Polycystin cation channel PKD1/PKD2" evidence="8">
    <location>
        <begin position="402"/>
        <end position="588"/>
    </location>
</feature>
<feature type="non-terminal residue" evidence="10">
    <location>
        <position position="1"/>
    </location>
</feature>
<feature type="transmembrane region" description="Helical" evidence="7">
    <location>
        <begin position="566"/>
        <end position="591"/>
    </location>
</feature>
<dbReference type="InterPro" id="IPR051223">
    <property type="entry name" value="Polycystin"/>
</dbReference>
<evidence type="ECO:0000313" key="10">
    <source>
        <dbReference type="EMBL" id="CAK0810190.1"/>
    </source>
</evidence>
<feature type="compositionally biased region" description="Low complexity" evidence="6">
    <location>
        <begin position="726"/>
        <end position="736"/>
    </location>
</feature>
<sequence>PALPAPPSPRSSILGDCAAGPRPRLSRGRAPATRAARSNAVAGKGSAAGAAPLPRRSPLAPRAAQAGVWRAMSGTGPSGLELLVDEKQFNDLLAQQRGALATLKQGVNVGLFICFLTLYTALALGEPLGEFRAFEGYIRRRFDREAAMPIANVDSTSTFWKYMTRTIVPGIYGNDTSMYFTDDYVVEKLMLIEGANRLYGTVRMRMLKTQSNQGCKVSDSFAATFSHCYGRYTEELEDQVSYGPLNFVGEAEFGYRSVEGSRICGSLACYGPGGFMEALTSNYNVSKTRLAYVENAGWITTGTRAVFVDFTVFNLNAGYYAVCNILFEVAPSGHWVNTFRVHVLMERHLAPLGSGVMSDWMTLVGEVVLLTFVFRQIMEEASEFIGFRNRGGGKIKVPRLKMEYFRDAWNILDWLNLVLIIVVFLIRVITWGKTPEVGILFNDAAGQGVDTFVDFTPVARNVRTIREMIAFNAVLTWFKAVKYIDVFPYISMLMQTVLGSQKQWFTWFIIFFTSLIGFVLAFTFAFGAEELEFSSPWKTFVFLVRGLLGDSDMTSVHDAAPFTGSLLIIAFVVIIFFTVVPLFVSIMLGALQDSKLTEELKQERQWRELVESTHNFAETVSATFRLEERLREQMPGLYYRFRNWKRKKLELEIQRDEAYEQRQAKAVPFDDAQGLGADSPSWGRCRVAKGVMVQNGGEDSGSEPDLGPLIHASQLVVGDGSGRRGSQGSLDSLDSGAKGPTATEEEVVSLVLDAARHVASGVVGQSEAARSLLFAEMTEARDILRNVAAVTEVLKGRARDMEAQQKNFTRHF</sequence>
<gene>
    <name evidence="10" type="ORF">PCOR1329_LOCUS15222</name>
</gene>
<evidence type="ECO:0000256" key="2">
    <source>
        <dbReference type="ARBA" id="ARBA00007200"/>
    </source>
</evidence>
<evidence type="ECO:0008006" key="12">
    <source>
        <dbReference type="Google" id="ProtNLM"/>
    </source>
</evidence>
<evidence type="ECO:0000256" key="3">
    <source>
        <dbReference type="ARBA" id="ARBA00022692"/>
    </source>
</evidence>
<name>A0ABN9QYD2_9DINO</name>
<comment type="similarity">
    <text evidence="2">Belongs to the polycystin family.</text>
</comment>
<feature type="domain" description="Polycystin" evidence="9">
    <location>
        <begin position="152"/>
        <end position="342"/>
    </location>
</feature>
<evidence type="ECO:0000256" key="1">
    <source>
        <dbReference type="ARBA" id="ARBA00004141"/>
    </source>
</evidence>
<evidence type="ECO:0000259" key="8">
    <source>
        <dbReference type="Pfam" id="PF08016"/>
    </source>
</evidence>
<proteinExistence type="inferred from homology"/>
<dbReference type="Pfam" id="PF20519">
    <property type="entry name" value="Polycystin_dom"/>
    <property type="match status" value="1"/>
</dbReference>
<comment type="caution">
    <text evidence="10">The sequence shown here is derived from an EMBL/GenBank/DDBJ whole genome shotgun (WGS) entry which is preliminary data.</text>
</comment>
<organism evidence="10 11">
    <name type="scientific">Prorocentrum cordatum</name>
    <dbReference type="NCBI Taxonomy" id="2364126"/>
    <lineage>
        <taxon>Eukaryota</taxon>
        <taxon>Sar</taxon>
        <taxon>Alveolata</taxon>
        <taxon>Dinophyceae</taxon>
        <taxon>Prorocentrales</taxon>
        <taxon>Prorocentraceae</taxon>
        <taxon>Prorocentrum</taxon>
    </lineage>
</organism>
<dbReference type="InterPro" id="IPR046791">
    <property type="entry name" value="Polycystin_dom"/>
</dbReference>
<dbReference type="EMBL" id="CAUYUJ010004583">
    <property type="protein sequence ID" value="CAK0810190.1"/>
    <property type="molecule type" value="Genomic_DNA"/>
</dbReference>
<evidence type="ECO:0000256" key="7">
    <source>
        <dbReference type="SAM" id="Phobius"/>
    </source>
</evidence>
<evidence type="ECO:0000256" key="5">
    <source>
        <dbReference type="ARBA" id="ARBA00023136"/>
    </source>
</evidence>
<dbReference type="Gene3D" id="1.10.287.70">
    <property type="match status" value="1"/>
</dbReference>
<evidence type="ECO:0000256" key="6">
    <source>
        <dbReference type="SAM" id="MobiDB-lite"/>
    </source>
</evidence>
<dbReference type="PANTHER" id="PTHR10877">
    <property type="entry name" value="POLYCYSTIN FAMILY MEMBER"/>
    <property type="match status" value="1"/>
</dbReference>
<feature type="region of interest" description="Disordered" evidence="6">
    <location>
        <begin position="1"/>
        <end position="58"/>
    </location>
</feature>
<keyword evidence="3 7" id="KW-0812">Transmembrane</keyword>
<evidence type="ECO:0000256" key="4">
    <source>
        <dbReference type="ARBA" id="ARBA00022989"/>
    </source>
</evidence>
<dbReference type="InterPro" id="IPR013122">
    <property type="entry name" value="PKD1_2_channel"/>
</dbReference>
<keyword evidence="11" id="KW-1185">Reference proteome</keyword>
<keyword evidence="5 7" id="KW-0472">Membrane</keyword>
<reference evidence="10" key="1">
    <citation type="submission" date="2023-10" db="EMBL/GenBank/DDBJ databases">
        <authorList>
            <person name="Chen Y."/>
            <person name="Shah S."/>
            <person name="Dougan E. K."/>
            <person name="Thang M."/>
            <person name="Chan C."/>
        </authorList>
    </citation>
    <scope>NUCLEOTIDE SEQUENCE [LARGE SCALE GENOMIC DNA]</scope>
</reference>
<dbReference type="Proteomes" id="UP001189429">
    <property type="component" value="Unassembled WGS sequence"/>
</dbReference>
<comment type="subcellular location">
    <subcellularLocation>
        <location evidence="1">Membrane</location>
        <topology evidence="1">Multi-pass membrane protein</topology>
    </subcellularLocation>
</comment>
<dbReference type="PANTHER" id="PTHR10877:SF183">
    <property type="entry name" value="AT14535P-RELATED"/>
    <property type="match status" value="1"/>
</dbReference>
<evidence type="ECO:0000259" key="9">
    <source>
        <dbReference type="Pfam" id="PF20519"/>
    </source>
</evidence>
<accession>A0ABN9QYD2</accession>
<feature type="transmembrane region" description="Helical" evidence="7">
    <location>
        <begin position="408"/>
        <end position="429"/>
    </location>
</feature>
<keyword evidence="4 7" id="KW-1133">Transmembrane helix</keyword>
<feature type="compositionally biased region" description="Low complexity" evidence="6">
    <location>
        <begin position="40"/>
        <end position="58"/>
    </location>
</feature>
<evidence type="ECO:0000313" key="11">
    <source>
        <dbReference type="Proteomes" id="UP001189429"/>
    </source>
</evidence>
<dbReference type="Pfam" id="PF08016">
    <property type="entry name" value="PKD_channel"/>
    <property type="match status" value="1"/>
</dbReference>
<protein>
    <recommendedName>
        <fullName evidence="12">Polycystin cation channel PKD1/PKD2 domain-containing protein</fullName>
    </recommendedName>
</protein>
<feature type="transmembrane region" description="Helical" evidence="7">
    <location>
        <begin position="504"/>
        <end position="528"/>
    </location>
</feature>